<dbReference type="PROSITE" id="PS00201">
    <property type="entry name" value="FLAVODOXIN"/>
    <property type="match status" value="1"/>
</dbReference>
<evidence type="ECO:0000313" key="10">
    <source>
        <dbReference type="Proteomes" id="UP000095342"/>
    </source>
</evidence>
<name>A0A1D8K786_9GAMM</name>
<evidence type="ECO:0000256" key="2">
    <source>
        <dbReference type="ARBA" id="ARBA00005267"/>
    </source>
</evidence>
<dbReference type="InterPro" id="IPR008254">
    <property type="entry name" value="Flavodoxin/NO_synth"/>
</dbReference>
<comment type="similarity">
    <text evidence="2 7">Belongs to the flavodoxin family.</text>
</comment>
<dbReference type="InterPro" id="IPR010086">
    <property type="entry name" value="Flavodoxin_lc"/>
</dbReference>
<dbReference type="InterPro" id="IPR001226">
    <property type="entry name" value="Flavodoxin_CS"/>
</dbReference>
<reference evidence="9 10" key="1">
    <citation type="submission" date="2016-09" db="EMBL/GenBank/DDBJ databases">
        <title>Acidihalobacter prosperus V6 (DSM14174).</title>
        <authorList>
            <person name="Khaleque H.N."/>
            <person name="Ramsay J.P."/>
            <person name="Murphy R.J.T."/>
            <person name="Kaksonen A.H."/>
            <person name="Boxall N.J."/>
            <person name="Watkin E.L.J."/>
        </authorList>
    </citation>
    <scope>NUCLEOTIDE SEQUENCE [LARGE SCALE GENOMIC DNA]</scope>
    <source>
        <strain evidence="9 10">V6</strain>
    </source>
</reference>
<dbReference type="PANTHER" id="PTHR42809:SF1">
    <property type="entry name" value="FLAVODOXIN 1"/>
    <property type="match status" value="1"/>
</dbReference>
<evidence type="ECO:0000259" key="8">
    <source>
        <dbReference type="PROSITE" id="PS50902"/>
    </source>
</evidence>
<keyword evidence="3 7" id="KW-0813">Transport</keyword>
<dbReference type="Proteomes" id="UP000095342">
    <property type="component" value="Chromosome"/>
</dbReference>
<evidence type="ECO:0000256" key="6">
    <source>
        <dbReference type="ARBA" id="ARBA00022982"/>
    </source>
</evidence>
<evidence type="ECO:0000256" key="5">
    <source>
        <dbReference type="ARBA" id="ARBA00022643"/>
    </source>
</evidence>
<keyword evidence="10" id="KW-1185">Reference proteome</keyword>
<keyword evidence="4 7" id="KW-0285">Flavoprotein</keyword>
<evidence type="ECO:0000313" key="9">
    <source>
        <dbReference type="EMBL" id="AOV16796.1"/>
    </source>
</evidence>
<comment type="cofactor">
    <cofactor evidence="1 7">
        <name>FMN</name>
        <dbReference type="ChEBI" id="CHEBI:58210"/>
    </cofactor>
</comment>
<dbReference type="InterPro" id="IPR050619">
    <property type="entry name" value="Flavodoxin"/>
</dbReference>
<dbReference type="Gene3D" id="3.40.50.360">
    <property type="match status" value="1"/>
</dbReference>
<sequence length="183" mass="20206">MNKIGIIFGTDTGTTRLIAKKIAKKLGDLADKPVNINRIGLDELMQYDFLILGTPTYGYGQLPGKDTNIADGSWAEILPELQKADLSGKLVALYGLGNRDKYGDRFADSLFYLYDAVKNAGATVIGSWGTEGYDYQFSKSEVDGRFVGLVIDHNSQGLLTDQRIDEWLDRIMPQFEQQLAASA</sequence>
<proteinExistence type="inferred from homology"/>
<keyword evidence="5 7" id="KW-0288">FMN</keyword>
<accession>A0A1D8K786</accession>
<feature type="domain" description="Flavodoxin-like" evidence="8">
    <location>
        <begin position="4"/>
        <end position="172"/>
    </location>
</feature>
<keyword evidence="6 7" id="KW-0249">Electron transport</keyword>
<dbReference type="AlphaFoldDB" id="A0A1D8K786"/>
<dbReference type="Pfam" id="PF00258">
    <property type="entry name" value="Flavodoxin_1"/>
    <property type="match status" value="1"/>
</dbReference>
<dbReference type="EMBL" id="CP017448">
    <property type="protein sequence ID" value="AOV16796.1"/>
    <property type="molecule type" value="Genomic_DNA"/>
</dbReference>
<dbReference type="GO" id="GO:0010181">
    <property type="term" value="F:FMN binding"/>
    <property type="evidence" value="ECO:0007669"/>
    <property type="project" value="UniProtKB-UniRule"/>
</dbReference>
<dbReference type="InterPro" id="IPR029039">
    <property type="entry name" value="Flavoprotein-like_sf"/>
</dbReference>
<dbReference type="PIRSF" id="PIRSF038996">
    <property type="entry name" value="FldA"/>
    <property type="match status" value="1"/>
</dbReference>
<evidence type="ECO:0000256" key="3">
    <source>
        <dbReference type="ARBA" id="ARBA00022448"/>
    </source>
</evidence>
<organism evidence="9 10">
    <name type="scientific">Acidihalobacter aeolianus</name>
    <dbReference type="NCBI Taxonomy" id="2792603"/>
    <lineage>
        <taxon>Bacteria</taxon>
        <taxon>Pseudomonadati</taxon>
        <taxon>Pseudomonadota</taxon>
        <taxon>Gammaproteobacteria</taxon>
        <taxon>Chromatiales</taxon>
        <taxon>Ectothiorhodospiraceae</taxon>
        <taxon>Acidihalobacter</taxon>
    </lineage>
</organism>
<gene>
    <name evidence="9" type="ORF">BJI67_06740</name>
</gene>
<dbReference type="RefSeq" id="WP_070072379.1">
    <property type="nucleotide sequence ID" value="NZ_CP017448.1"/>
</dbReference>
<evidence type="ECO:0000256" key="1">
    <source>
        <dbReference type="ARBA" id="ARBA00001917"/>
    </source>
</evidence>
<comment type="function">
    <text evidence="7">Low-potential electron donor to a number of redox enzymes.</text>
</comment>
<dbReference type="GO" id="GO:0009055">
    <property type="term" value="F:electron transfer activity"/>
    <property type="evidence" value="ECO:0007669"/>
    <property type="project" value="UniProtKB-UniRule"/>
</dbReference>
<protein>
    <recommendedName>
        <fullName evidence="7">Flavodoxin</fullName>
    </recommendedName>
</protein>
<evidence type="ECO:0000256" key="4">
    <source>
        <dbReference type="ARBA" id="ARBA00022630"/>
    </source>
</evidence>
<dbReference type="SUPFAM" id="SSF52218">
    <property type="entry name" value="Flavoproteins"/>
    <property type="match status" value="1"/>
</dbReference>
<evidence type="ECO:0000256" key="7">
    <source>
        <dbReference type="PIRNR" id="PIRNR038996"/>
    </source>
</evidence>
<dbReference type="PANTHER" id="PTHR42809">
    <property type="entry name" value="FLAVODOXIN 2"/>
    <property type="match status" value="1"/>
</dbReference>
<dbReference type="NCBIfam" id="NF006739">
    <property type="entry name" value="PRK09267.1-5"/>
    <property type="match status" value="1"/>
</dbReference>
<dbReference type="KEGG" id="aaeo:BJI67_06740"/>
<dbReference type="NCBIfam" id="TIGR01752">
    <property type="entry name" value="flav_long"/>
    <property type="match status" value="1"/>
</dbReference>
<dbReference type="PROSITE" id="PS50902">
    <property type="entry name" value="FLAVODOXIN_LIKE"/>
    <property type="match status" value="1"/>
</dbReference>